<evidence type="ECO:0000256" key="7">
    <source>
        <dbReference type="ARBA" id="ARBA00023242"/>
    </source>
</evidence>
<feature type="region of interest" description="Disordered" evidence="8">
    <location>
        <begin position="72"/>
        <end position="110"/>
    </location>
</feature>
<dbReference type="PRINTS" id="PR00367">
    <property type="entry name" value="ETHRSPELEMNT"/>
</dbReference>
<evidence type="ECO:0000256" key="4">
    <source>
        <dbReference type="ARBA" id="ARBA00023125"/>
    </source>
</evidence>
<accession>A0ABS8Y581</accession>
<dbReference type="InterPro" id="IPR016177">
    <property type="entry name" value="DNA-bd_dom_sf"/>
</dbReference>
<evidence type="ECO:0000256" key="2">
    <source>
        <dbReference type="ARBA" id="ARBA00022745"/>
    </source>
</evidence>
<sequence length="187" mass="21162">MTRKEEEELMLELISQHLLEDSFTNSLDFSALSDGFDPLIPFFTSDHKPNNYFNLNDFTEFNTKPNIILSPTPITGSNTRNDLTLNNPNKMVDGSGYGTSPADDGKKKHYRGVRKRPWGKFAAEIRDPTRKGSRVWLGTYETDVDAARAYDCAAFKLRGRKAILNFPFDAGNSIPPVTIGRKRRIDK</sequence>
<keyword evidence="6" id="KW-0804">Transcription</keyword>
<organism evidence="10 11">
    <name type="scientific">Datura stramonium</name>
    <name type="common">Jimsonweed</name>
    <name type="synonym">Common thornapple</name>
    <dbReference type="NCBI Taxonomy" id="4076"/>
    <lineage>
        <taxon>Eukaryota</taxon>
        <taxon>Viridiplantae</taxon>
        <taxon>Streptophyta</taxon>
        <taxon>Embryophyta</taxon>
        <taxon>Tracheophyta</taxon>
        <taxon>Spermatophyta</taxon>
        <taxon>Magnoliopsida</taxon>
        <taxon>eudicotyledons</taxon>
        <taxon>Gunneridae</taxon>
        <taxon>Pentapetalae</taxon>
        <taxon>asterids</taxon>
        <taxon>lamiids</taxon>
        <taxon>Solanales</taxon>
        <taxon>Solanaceae</taxon>
        <taxon>Solanoideae</taxon>
        <taxon>Datureae</taxon>
        <taxon>Datura</taxon>
    </lineage>
</organism>
<dbReference type="InterPro" id="IPR001471">
    <property type="entry name" value="AP2/ERF_dom"/>
</dbReference>
<dbReference type="CDD" id="cd00018">
    <property type="entry name" value="AP2"/>
    <property type="match status" value="1"/>
</dbReference>
<protein>
    <recommendedName>
        <fullName evidence="9">AP2/ERF domain-containing protein</fullName>
    </recommendedName>
</protein>
<dbReference type="EMBL" id="JACEIK010034280">
    <property type="protein sequence ID" value="MCE5166850.1"/>
    <property type="molecule type" value="Genomic_DNA"/>
</dbReference>
<evidence type="ECO:0000256" key="1">
    <source>
        <dbReference type="ARBA" id="ARBA00004123"/>
    </source>
</evidence>
<dbReference type="SUPFAM" id="SSF54171">
    <property type="entry name" value="DNA-binding domain"/>
    <property type="match status" value="1"/>
</dbReference>
<evidence type="ECO:0000256" key="3">
    <source>
        <dbReference type="ARBA" id="ARBA00023015"/>
    </source>
</evidence>
<comment type="caution">
    <text evidence="10">The sequence shown here is derived from an EMBL/GenBank/DDBJ whole genome shotgun (WGS) entry which is preliminary data.</text>
</comment>
<dbReference type="Pfam" id="PF00847">
    <property type="entry name" value="AP2"/>
    <property type="match status" value="1"/>
</dbReference>
<evidence type="ECO:0000313" key="11">
    <source>
        <dbReference type="Proteomes" id="UP000823775"/>
    </source>
</evidence>
<dbReference type="Gene3D" id="3.30.730.10">
    <property type="entry name" value="AP2/ERF domain"/>
    <property type="match status" value="1"/>
</dbReference>
<name>A0ABS8Y581_DATST</name>
<proteinExistence type="predicted"/>
<reference evidence="10 11" key="1">
    <citation type="journal article" date="2021" name="BMC Genomics">
        <title>Datura genome reveals duplications of psychoactive alkaloid biosynthetic genes and high mutation rate following tissue culture.</title>
        <authorList>
            <person name="Rajewski A."/>
            <person name="Carter-House D."/>
            <person name="Stajich J."/>
            <person name="Litt A."/>
        </authorList>
    </citation>
    <scope>NUCLEOTIDE SEQUENCE [LARGE SCALE GENOMIC DNA]</scope>
    <source>
        <strain evidence="10">AR-01</strain>
    </source>
</reference>
<gene>
    <name evidence="10" type="ORF">HAX54_028030</name>
</gene>
<keyword evidence="2" id="KW-0936">Ethylene signaling pathway</keyword>
<keyword evidence="7" id="KW-0539">Nucleus</keyword>
<keyword evidence="5" id="KW-0010">Activator</keyword>
<evidence type="ECO:0000256" key="6">
    <source>
        <dbReference type="ARBA" id="ARBA00023163"/>
    </source>
</evidence>
<feature type="domain" description="AP2/ERF" evidence="9">
    <location>
        <begin position="109"/>
        <end position="167"/>
    </location>
</feature>
<dbReference type="PROSITE" id="PS51032">
    <property type="entry name" value="AP2_ERF"/>
    <property type="match status" value="1"/>
</dbReference>
<comment type="subcellular location">
    <subcellularLocation>
        <location evidence="1">Nucleus</location>
    </subcellularLocation>
</comment>
<keyword evidence="11" id="KW-1185">Reference proteome</keyword>
<dbReference type="Proteomes" id="UP000823775">
    <property type="component" value="Unassembled WGS sequence"/>
</dbReference>
<evidence type="ECO:0000256" key="5">
    <source>
        <dbReference type="ARBA" id="ARBA00023159"/>
    </source>
</evidence>
<feature type="compositionally biased region" description="Polar residues" evidence="8">
    <location>
        <begin position="72"/>
        <end position="89"/>
    </location>
</feature>
<dbReference type="PANTHER" id="PTHR31190:SF499">
    <property type="entry name" value="ETHYLENE-RESPONSIVE TRANSCRIPTION FACTOR ERF105"/>
    <property type="match status" value="1"/>
</dbReference>
<evidence type="ECO:0000256" key="8">
    <source>
        <dbReference type="SAM" id="MobiDB-lite"/>
    </source>
</evidence>
<dbReference type="InterPro" id="IPR044808">
    <property type="entry name" value="ERF_plant"/>
</dbReference>
<dbReference type="SMART" id="SM00380">
    <property type="entry name" value="AP2"/>
    <property type="match status" value="1"/>
</dbReference>
<keyword evidence="3" id="KW-0805">Transcription regulation</keyword>
<evidence type="ECO:0000313" key="10">
    <source>
        <dbReference type="EMBL" id="MCE5166850.1"/>
    </source>
</evidence>
<dbReference type="PANTHER" id="PTHR31190">
    <property type="entry name" value="DNA-BINDING DOMAIN"/>
    <property type="match status" value="1"/>
</dbReference>
<dbReference type="InterPro" id="IPR036955">
    <property type="entry name" value="AP2/ERF_dom_sf"/>
</dbReference>
<evidence type="ECO:0000259" key="9">
    <source>
        <dbReference type="PROSITE" id="PS51032"/>
    </source>
</evidence>
<keyword evidence="4" id="KW-0238">DNA-binding</keyword>